<dbReference type="InterPro" id="IPR050708">
    <property type="entry name" value="T6SS_VgrG/RHS"/>
</dbReference>
<dbReference type="InterPro" id="IPR018247">
    <property type="entry name" value="EF_Hand_1_Ca_BS"/>
</dbReference>
<protein>
    <submittedName>
        <fullName evidence="1">YD repeat (Two copies)</fullName>
    </submittedName>
</protein>
<gene>
    <name evidence="1" type="ORF">SMSP2_01813</name>
</gene>
<dbReference type="Gene3D" id="2.180.10.10">
    <property type="entry name" value="RHS repeat-associated core"/>
    <property type="match status" value="4"/>
</dbReference>
<dbReference type="PROSITE" id="PS00018">
    <property type="entry name" value="EF_HAND_1"/>
    <property type="match status" value="1"/>
</dbReference>
<dbReference type="NCBIfam" id="TIGR03696">
    <property type="entry name" value="Rhs_assc_core"/>
    <property type="match status" value="1"/>
</dbReference>
<dbReference type="InterPro" id="IPR022385">
    <property type="entry name" value="Rhs_assc_core"/>
</dbReference>
<evidence type="ECO:0000313" key="1">
    <source>
        <dbReference type="EMBL" id="AQQ71439.1"/>
    </source>
</evidence>
<proteinExistence type="predicted"/>
<organism evidence="1 2">
    <name type="scientific">Limihaloglobus sulfuriphilus</name>
    <dbReference type="NCBI Taxonomy" id="1851148"/>
    <lineage>
        <taxon>Bacteria</taxon>
        <taxon>Pseudomonadati</taxon>
        <taxon>Planctomycetota</taxon>
        <taxon>Phycisphaerae</taxon>
        <taxon>Sedimentisphaerales</taxon>
        <taxon>Sedimentisphaeraceae</taxon>
        <taxon>Limihaloglobus</taxon>
    </lineage>
</organism>
<dbReference type="PANTHER" id="PTHR32305:SF15">
    <property type="entry name" value="PROTEIN RHSA-RELATED"/>
    <property type="match status" value="1"/>
</dbReference>
<evidence type="ECO:0000313" key="2">
    <source>
        <dbReference type="Proteomes" id="UP000188181"/>
    </source>
</evidence>
<dbReference type="PANTHER" id="PTHR32305">
    <property type="match status" value="1"/>
</dbReference>
<dbReference type="EMBL" id="CP019646">
    <property type="protein sequence ID" value="AQQ71439.1"/>
    <property type="molecule type" value="Genomic_DNA"/>
</dbReference>
<reference evidence="2" key="1">
    <citation type="submission" date="2017-02" db="EMBL/GenBank/DDBJ databases">
        <title>Comparative genomics and description of representatives of a novel lineage of planctomycetes thriving in anoxic sediments.</title>
        <authorList>
            <person name="Spring S."/>
            <person name="Bunk B."/>
            <person name="Sproer C."/>
        </authorList>
    </citation>
    <scope>NUCLEOTIDE SEQUENCE [LARGE SCALE GENOMIC DNA]</scope>
    <source>
        <strain evidence="2">SM-Chi-D1</strain>
    </source>
</reference>
<dbReference type="RefSeq" id="WP_146683614.1">
    <property type="nucleotide sequence ID" value="NZ_CP019646.1"/>
</dbReference>
<dbReference type="Proteomes" id="UP000188181">
    <property type="component" value="Chromosome"/>
</dbReference>
<dbReference type="STRING" id="1851148.SMSP2_01813"/>
<sequence>MKKIIFFITIFATLNLCNGAEISVGRLKYSIEPGTNPINQLPSAEVYTDQNNDKWETIRFPGTVYFYNVEEGYYPGWSSEYQAASDTVKVTSPRGYIYIFEHSDGNSYRLKTITNANNEVEDRYVYDSNDGLIYRIYDGDATAINPCYIEFQYNTNRTQITSITAVDQSVSSSSGTNYSRSYTINYDTNDRVSSITNSGASGCGCSGGGDDWIVEVLDADENLIEEQNSVGSTLYTYEYGTTQGQPDYNKLIAKRNADGKMVMKYEYENLAGGGRKEKVYECVEAELATETEPESYIYRYSETVYDSEGAMESVSVFKEERDSTDTTHNSTSYTTTYLYDGTTYTTIPDGGSASGERTVEIYNSDYQLTENREYDSSDNYRKTQDIYYYTSGSADGFEKYNTDLRELKTYSVYTDDSGNPTTLLQKQYENYDPDNYTQKTYRKYGYDSQNRLTTETLKIDDVSGGDDSADTTLQTLHYEYDSYGNINKEYLNNLSNRSNPDALVTEYVYNAFGDLVWQISPAGVVTGRVYDSASRVTDEFVLAGGITTFNAYKDPQTGLDPNPLNWDLALITVISQTKYEYHSLTGKREYVKIALCDGSFPFDSPDNWNIIQYGYDLYGRKTSEIRGYGVDNLTTTYAYNLQDEVVLTTDPANKKTLTIRGGRGLTKEVQLIDANDSQNKIITSYIYDNRGRLEQTLVNNTIIKSYEYDDYGRTEKEYNGNNDGSAADYTPYHVEYTYQGDTDDAAIETVWDEDLTGQTVAVSKTFKYYDILGQVVFEQNYSDPSMADSLEDSYTFYQYDSLGNMIVKAGVGVGNYCSVDPYWGIPVYNSSFYTDNGEIYSDYPSSSQTGDIIELFKYDGNGLLIGRIKGYAPNILDELYDYNTSTTLYEGLFECSLDDFETYINDINPDLHYTRYQYINGRLDNESIYTELVDNGSGSFILDFVETSRYSYDTGGRRDTVTRMGGVVYEKTLNSAGQVIEQVVTDSDTTILRREQVYYDILGRKIREAVFKDPDQTILDLSLDKVTDYEYNTCGQLCKKKVATGETTLFMQFPIVELLPITDDTTITYDGFGRKYTVTDAAGNCETLNYDPVTGKIATRSRLSVSEITGVNDVTVVEAFGYDPASRLISKAETGFTGTATYAYHGGNLVRETLFDGTVNEYIYDGFGNMIEAIKDVDMGVQGKTYVEQYTDWNYDRLGRQYEITAYTDGNSTANAETTTYTYDYMDNITQVEYDDGSGIRYYYNKLGNTEVRVVLDDVSDPDSDGVETEYSYDAGGFLAEKNNIDYALPQDPEDPLIRESRPWCVYGHDGLGRLVSTWLLDTGGQQMDFSLYQCGYDGLGNVEWTQDGFWSGAGVSYEYYSDGRLKSVTGPSGLTTYYNRDEIGRVVSIEDNSNLLTQYGYVGGRVVDTYLGESGFMAAGSIDARGRIGQEAVYDTVSQQNVWVNAYTYQPQTDRLSSKTIGSDVDSYGYDDLGRLESYDSEIFGINNISYSLNDIGEETAAPSDNYVYGLDGEGRVKRVGLSTSDTNSNGILDESEAAFALYTYDSLGRRIKKAVDVDDGSGGTETLTTWFVYDMIGNVITECKESDTGSVSWSHEYVYSDDSRAVYMRRPRTKTNPDWADYDNFISTGLYDFAEAWLCYPSCSQTVLTAWDSNSDDRVDFEDLGAVLSDIDGDWEENSRLLATDYRGSVIGIVTADQTAIEPIYYDAWGNSVIQTGTDLDGLNVLWNGYYSDADTGNYYLKNRYYSPVERKFLTEDPHGVNPDGNWNNRFSILNQYADGAGLDVYAGHDPVNGRDDWGLACGVVVKRTTSRGSTGENRGHEWISWQGGSISFWPNGAGQPGKEWSVFSPDPLDGHFLYTTLWSTKQRKRGNLRWGGGKGTSCKCATCKDIVSCVSSSPDPGWQSFSMINNCRRYTRRTIKGCCLKREFIFMGGW</sequence>
<dbReference type="OrthoDB" id="232855at2"/>
<dbReference type="KEGG" id="pbas:SMSP2_01813"/>
<accession>A0A1Q2MFK2</accession>
<keyword evidence="2" id="KW-1185">Reference proteome</keyword>
<name>A0A1Q2MFK2_9BACT</name>